<evidence type="ECO:0000256" key="8">
    <source>
        <dbReference type="ARBA" id="ARBA00060643"/>
    </source>
</evidence>
<dbReference type="InterPro" id="IPR002986">
    <property type="entry name" value="DAP_deCOOHase_LysA"/>
</dbReference>
<feature type="binding site" evidence="12">
    <location>
        <position position="324"/>
    </location>
    <ligand>
        <name>substrate</name>
    </ligand>
</feature>
<evidence type="ECO:0000256" key="7">
    <source>
        <dbReference type="ARBA" id="ARBA00050464"/>
    </source>
</evidence>
<dbReference type="HAMAP" id="MF_02120">
    <property type="entry name" value="LysA"/>
    <property type="match status" value="1"/>
</dbReference>
<comment type="subunit">
    <text evidence="12">Homodimer.</text>
</comment>
<comment type="pathway">
    <text evidence="8 12 14">Amino-acid biosynthesis; L-lysine biosynthesis via DAP pathway; L-lysine from DL-2,6-diaminopimelate: step 1/1.</text>
</comment>
<evidence type="ECO:0000259" key="16">
    <source>
        <dbReference type="Pfam" id="PF00278"/>
    </source>
</evidence>
<dbReference type="InterPro" id="IPR000183">
    <property type="entry name" value="Orn/DAP/Arg_de-COase"/>
</dbReference>
<keyword evidence="6 12" id="KW-0456">Lyase</keyword>
<name>A0A5E6MA50_9BACT</name>
<dbReference type="PROSITE" id="PS00878">
    <property type="entry name" value="ODR_DC_2_1"/>
    <property type="match status" value="1"/>
</dbReference>
<proteinExistence type="inferred from homology"/>
<dbReference type="Pfam" id="PF00278">
    <property type="entry name" value="Orn_DAP_Arg_deC"/>
    <property type="match status" value="1"/>
</dbReference>
<dbReference type="CDD" id="cd06828">
    <property type="entry name" value="PLPDE_III_DapDC"/>
    <property type="match status" value="1"/>
</dbReference>
<feature type="binding site" evidence="12">
    <location>
        <position position="383"/>
    </location>
    <ligand>
        <name>substrate</name>
    </ligand>
</feature>
<feature type="modified residue" description="N6-(pyridoxal phosphate)lysine" evidence="12 13">
    <location>
        <position position="60"/>
    </location>
</feature>
<evidence type="ECO:0000256" key="15">
    <source>
        <dbReference type="SAM" id="MobiDB-lite"/>
    </source>
</evidence>
<dbReference type="InterPro" id="IPR009006">
    <property type="entry name" value="Ala_racemase/Decarboxylase_C"/>
</dbReference>
<evidence type="ECO:0000256" key="1">
    <source>
        <dbReference type="ARBA" id="ARBA00001933"/>
    </source>
</evidence>
<feature type="binding site" evidence="12">
    <location>
        <position position="355"/>
    </location>
    <ligand>
        <name>substrate</name>
    </ligand>
</feature>
<feature type="active site" description="Proton donor" evidence="13">
    <location>
        <position position="354"/>
    </location>
</feature>
<dbReference type="AlphaFoldDB" id="A0A5E6MA50"/>
<dbReference type="InterPro" id="IPR029066">
    <property type="entry name" value="PLP-binding_barrel"/>
</dbReference>
<evidence type="ECO:0000256" key="9">
    <source>
        <dbReference type="ARBA" id="ARBA00060983"/>
    </source>
</evidence>
<dbReference type="InterPro" id="IPR022643">
    <property type="entry name" value="De-COase2_C"/>
</dbReference>
<dbReference type="OrthoDB" id="9802241at2"/>
<organism evidence="18 19">
    <name type="scientific">Methylacidimicrobium tartarophylax</name>
    <dbReference type="NCBI Taxonomy" id="1041768"/>
    <lineage>
        <taxon>Bacteria</taxon>
        <taxon>Pseudomonadati</taxon>
        <taxon>Verrucomicrobiota</taxon>
        <taxon>Methylacidimicrobium</taxon>
    </lineage>
</organism>
<dbReference type="PANTHER" id="PTHR43727">
    <property type="entry name" value="DIAMINOPIMELATE DECARBOXYLASE"/>
    <property type="match status" value="1"/>
</dbReference>
<comment type="similarity">
    <text evidence="9 12">Belongs to the Orn/Lys/Arg decarboxylase class-II family. LysA subfamily.</text>
</comment>
<evidence type="ECO:0000256" key="14">
    <source>
        <dbReference type="RuleBase" id="RU003738"/>
    </source>
</evidence>
<dbReference type="InterPro" id="IPR022644">
    <property type="entry name" value="De-COase2_N"/>
</dbReference>
<feature type="binding site" evidence="12">
    <location>
        <position position="288"/>
    </location>
    <ligand>
        <name>substrate</name>
    </ligand>
</feature>
<dbReference type="PANTHER" id="PTHR43727:SF2">
    <property type="entry name" value="GROUP IV DECARBOXYLASE"/>
    <property type="match status" value="1"/>
</dbReference>
<comment type="cofactor">
    <cofactor evidence="1 12 13 14">
        <name>pyridoxal 5'-phosphate</name>
        <dbReference type="ChEBI" id="CHEBI:597326"/>
    </cofactor>
</comment>
<dbReference type="GO" id="GO:0030170">
    <property type="term" value="F:pyridoxal phosphate binding"/>
    <property type="evidence" value="ECO:0007669"/>
    <property type="project" value="UniProtKB-UniRule"/>
</dbReference>
<evidence type="ECO:0000313" key="19">
    <source>
        <dbReference type="Proteomes" id="UP000334923"/>
    </source>
</evidence>
<evidence type="ECO:0000313" key="18">
    <source>
        <dbReference type="EMBL" id="VVM05228.1"/>
    </source>
</evidence>
<dbReference type="EC" id="4.1.1.20" evidence="10 12"/>
<feature type="binding site" evidence="12">
    <location>
        <position position="383"/>
    </location>
    <ligand>
        <name>pyridoxal 5'-phosphate</name>
        <dbReference type="ChEBI" id="CHEBI:597326"/>
    </ligand>
</feature>
<feature type="binding site" evidence="12">
    <location>
        <position position="238"/>
    </location>
    <ligand>
        <name>pyridoxal 5'-phosphate</name>
        <dbReference type="ChEBI" id="CHEBI:597326"/>
    </ligand>
</feature>
<dbReference type="GO" id="GO:0009089">
    <property type="term" value="P:lysine biosynthetic process via diaminopimelate"/>
    <property type="evidence" value="ECO:0007669"/>
    <property type="project" value="UniProtKB-UniRule"/>
</dbReference>
<keyword evidence="3 12" id="KW-0210">Decarboxylase</keyword>
<keyword evidence="19" id="KW-1185">Reference proteome</keyword>
<sequence>MHRFRYQGEALFVEETDAAGLAERYGTPLYVYSAGTIVDHYERLLSSLRALNPLICYAVKANSNLALLRLLASRGSGFDLVSGGELYRILRAGGDPARSTFAGVGKTAQEIKEALEAGIYSFVVESREELEVIDRVAARLGKRAPVALRVNPDVGARTHAKVKTGVAESKFGISPEEIEGLYRQLPHFSHVSLRGIQFHIGSQIRDVEPFEEAVRRVIPLVEIARDRFGAEFFDIGGGLGIAYEEALQSGDPGWWESKAQWATPAHYAERLLPLLGPLKLRIIVEPGRLLVGNAGILLTRVLYRKNRPQKKFVIVDAGMNDLVRPALYGSFHQIVPVARRSGEWVEADVVGPVCESGDCFAASRRMAPVESGDLLAIFSTGAYGFSMASQYNSRPRPAEVLVDGANHRLIRLRESYEDLVRGEGIDEGEIAPGLSGRADGASGQAGENESLTRDQAGRKEKP</sequence>
<dbReference type="SUPFAM" id="SSF50621">
    <property type="entry name" value="Alanine racemase C-terminal domain-like"/>
    <property type="match status" value="1"/>
</dbReference>
<evidence type="ECO:0000256" key="13">
    <source>
        <dbReference type="PIRSR" id="PIRSR600183-50"/>
    </source>
</evidence>
<evidence type="ECO:0000256" key="3">
    <source>
        <dbReference type="ARBA" id="ARBA00022793"/>
    </source>
</evidence>
<dbReference type="Proteomes" id="UP000334923">
    <property type="component" value="Unassembled WGS sequence"/>
</dbReference>
<dbReference type="RefSeq" id="WP_142659380.1">
    <property type="nucleotide sequence ID" value="NZ_CABFVA020000016.1"/>
</dbReference>
<dbReference type="SUPFAM" id="SSF51419">
    <property type="entry name" value="PLP-binding barrel"/>
    <property type="match status" value="1"/>
</dbReference>
<dbReference type="NCBIfam" id="TIGR01048">
    <property type="entry name" value="lysA"/>
    <property type="match status" value="1"/>
</dbReference>
<comment type="function">
    <text evidence="12">Specifically catalyzes the decarboxylation of meso-diaminopimelate (meso-DAP) to L-lysine.</text>
</comment>
<accession>A0A5E6MA50</accession>
<evidence type="ECO:0000256" key="10">
    <source>
        <dbReference type="ARBA" id="ARBA00066427"/>
    </source>
</evidence>
<dbReference type="Gene3D" id="3.20.20.10">
    <property type="entry name" value="Alanine racemase"/>
    <property type="match status" value="1"/>
</dbReference>
<feature type="region of interest" description="Disordered" evidence="15">
    <location>
        <begin position="427"/>
        <end position="462"/>
    </location>
</feature>
<evidence type="ECO:0000256" key="5">
    <source>
        <dbReference type="ARBA" id="ARBA00023154"/>
    </source>
</evidence>
<reference evidence="18 19" key="1">
    <citation type="submission" date="2019-09" db="EMBL/GenBank/DDBJ databases">
        <authorList>
            <person name="Cremers G."/>
        </authorList>
    </citation>
    <scope>NUCLEOTIDE SEQUENCE [LARGE SCALE GENOMIC DNA]</scope>
    <source>
        <strain evidence="18">4A</strain>
    </source>
</reference>
<evidence type="ECO:0000256" key="6">
    <source>
        <dbReference type="ARBA" id="ARBA00023239"/>
    </source>
</evidence>
<keyword evidence="4 12" id="KW-0663">Pyridoxal phosphate</keyword>
<dbReference type="UniPathway" id="UPA00034">
    <property type="reaction ID" value="UER00027"/>
</dbReference>
<dbReference type="FunFam" id="2.40.37.10:FF:000003">
    <property type="entry name" value="Diaminopimelate decarboxylase"/>
    <property type="match status" value="1"/>
</dbReference>
<evidence type="ECO:0000259" key="17">
    <source>
        <dbReference type="Pfam" id="PF02784"/>
    </source>
</evidence>
<dbReference type="Gene3D" id="2.40.37.10">
    <property type="entry name" value="Lyase, Ornithine Decarboxylase, Chain A, domain 1"/>
    <property type="match status" value="1"/>
</dbReference>
<keyword evidence="5 12" id="KW-0457">Lysine biosynthesis</keyword>
<dbReference type="EMBL" id="CABFVA020000016">
    <property type="protein sequence ID" value="VVM05228.1"/>
    <property type="molecule type" value="Genomic_DNA"/>
</dbReference>
<feature type="compositionally biased region" description="Basic and acidic residues" evidence="15">
    <location>
        <begin position="450"/>
        <end position="462"/>
    </location>
</feature>
<dbReference type="GO" id="GO:0008836">
    <property type="term" value="F:diaminopimelate decarboxylase activity"/>
    <property type="evidence" value="ECO:0007669"/>
    <property type="project" value="UniProtKB-UniRule"/>
</dbReference>
<dbReference type="InterPro" id="IPR022653">
    <property type="entry name" value="De-COase2_pyr-phos_BS"/>
</dbReference>
<evidence type="ECO:0000256" key="11">
    <source>
        <dbReference type="ARBA" id="ARBA00074972"/>
    </source>
</evidence>
<dbReference type="Pfam" id="PF02784">
    <property type="entry name" value="Orn_Arg_deC_N"/>
    <property type="match status" value="1"/>
</dbReference>
<protein>
    <recommendedName>
        <fullName evidence="11 12">Diaminopimelate decarboxylase</fullName>
        <shortName evidence="12">DAP decarboxylase</shortName>
        <shortName evidence="12">DAPDC</shortName>
        <ecNumber evidence="10 12">4.1.1.20</ecNumber>
    </recommendedName>
</protein>
<feature type="domain" description="Orn/DAP/Arg decarboxylase 2 N-terminal" evidence="17">
    <location>
        <begin position="36"/>
        <end position="291"/>
    </location>
</feature>
<gene>
    <name evidence="12 18" type="primary">lysA</name>
    <name evidence="18" type="ORF">MAMT_00526</name>
</gene>
<feature type="domain" description="Orn/DAP/Arg decarboxylase 2 C-terminal" evidence="16">
    <location>
        <begin position="30"/>
        <end position="381"/>
    </location>
</feature>
<comment type="catalytic activity">
    <reaction evidence="7 12 14">
        <text>meso-2,6-diaminopimelate + H(+) = L-lysine + CO2</text>
        <dbReference type="Rhea" id="RHEA:15101"/>
        <dbReference type="ChEBI" id="CHEBI:15378"/>
        <dbReference type="ChEBI" id="CHEBI:16526"/>
        <dbReference type="ChEBI" id="CHEBI:32551"/>
        <dbReference type="ChEBI" id="CHEBI:57791"/>
        <dbReference type="EC" id="4.1.1.20"/>
    </reaction>
</comment>
<dbReference type="FunFam" id="3.20.20.10:FF:000003">
    <property type="entry name" value="Diaminopimelate decarboxylase"/>
    <property type="match status" value="1"/>
</dbReference>
<keyword evidence="2 12" id="KW-0028">Amino-acid biosynthesis</keyword>
<feature type="binding site" evidence="12">
    <location>
        <begin position="285"/>
        <end position="288"/>
    </location>
    <ligand>
        <name>pyridoxal 5'-phosphate</name>
        <dbReference type="ChEBI" id="CHEBI:597326"/>
    </ligand>
</feature>
<evidence type="ECO:0000256" key="2">
    <source>
        <dbReference type="ARBA" id="ARBA00022605"/>
    </source>
</evidence>
<evidence type="ECO:0000256" key="12">
    <source>
        <dbReference type="HAMAP-Rule" id="MF_02120"/>
    </source>
</evidence>
<feature type="binding site" evidence="12">
    <location>
        <position position="328"/>
    </location>
    <ligand>
        <name>substrate</name>
    </ligand>
</feature>
<dbReference type="PRINTS" id="PR01179">
    <property type="entry name" value="ODADCRBXLASE"/>
</dbReference>
<dbReference type="PRINTS" id="PR01181">
    <property type="entry name" value="DAPDCRBXLASE"/>
</dbReference>
<evidence type="ECO:0000256" key="4">
    <source>
        <dbReference type="ARBA" id="ARBA00022898"/>
    </source>
</evidence>